<dbReference type="InterPro" id="IPR006762">
    <property type="entry name" value="Gtr1_RagA"/>
</dbReference>
<feature type="compositionally biased region" description="Acidic residues" evidence="4">
    <location>
        <begin position="704"/>
        <end position="720"/>
    </location>
</feature>
<dbReference type="Gene3D" id="3.30.450.190">
    <property type="match status" value="1"/>
</dbReference>
<evidence type="ECO:0000313" key="5">
    <source>
        <dbReference type="EMBL" id="PHJ24147.1"/>
    </source>
</evidence>
<gene>
    <name evidence="5" type="ORF">CSUI_002000</name>
</gene>
<dbReference type="Proteomes" id="UP000221165">
    <property type="component" value="Unassembled WGS sequence"/>
</dbReference>
<name>A0A2C6L6D4_9APIC</name>
<reference evidence="5 6" key="1">
    <citation type="journal article" date="2017" name="Int. J. Parasitol.">
        <title>The genome of the protozoan parasite Cystoisospora suis and a reverse vaccinology approach to identify vaccine candidates.</title>
        <authorList>
            <person name="Palmieri N."/>
            <person name="Shrestha A."/>
            <person name="Ruttkowski B."/>
            <person name="Beck T."/>
            <person name="Vogl C."/>
            <person name="Tomley F."/>
            <person name="Blake D.P."/>
            <person name="Joachim A."/>
        </authorList>
    </citation>
    <scope>NUCLEOTIDE SEQUENCE [LARGE SCALE GENOMIC DNA]</scope>
    <source>
        <strain evidence="5 6">Wien I</strain>
    </source>
</reference>
<dbReference type="GO" id="GO:0005764">
    <property type="term" value="C:lysosome"/>
    <property type="evidence" value="ECO:0007669"/>
    <property type="project" value="TreeGrafter"/>
</dbReference>
<organism evidence="5 6">
    <name type="scientific">Cystoisospora suis</name>
    <dbReference type="NCBI Taxonomy" id="483139"/>
    <lineage>
        <taxon>Eukaryota</taxon>
        <taxon>Sar</taxon>
        <taxon>Alveolata</taxon>
        <taxon>Apicomplexa</taxon>
        <taxon>Conoidasida</taxon>
        <taxon>Coccidia</taxon>
        <taxon>Eucoccidiorida</taxon>
        <taxon>Eimeriorina</taxon>
        <taxon>Sarcocystidae</taxon>
        <taxon>Cystoisospora</taxon>
    </lineage>
</organism>
<dbReference type="GeneID" id="94425413"/>
<dbReference type="GO" id="GO:0009267">
    <property type="term" value="P:cellular response to starvation"/>
    <property type="evidence" value="ECO:0007669"/>
    <property type="project" value="TreeGrafter"/>
</dbReference>
<dbReference type="GO" id="GO:0010507">
    <property type="term" value="P:negative regulation of autophagy"/>
    <property type="evidence" value="ECO:0007669"/>
    <property type="project" value="TreeGrafter"/>
</dbReference>
<dbReference type="PANTHER" id="PTHR11259">
    <property type="entry name" value="RAS-RELATED GTP BINDING RAG/GTR YEAST"/>
    <property type="match status" value="1"/>
</dbReference>
<feature type="region of interest" description="Disordered" evidence="4">
    <location>
        <begin position="559"/>
        <end position="825"/>
    </location>
</feature>
<dbReference type="GO" id="GO:0005525">
    <property type="term" value="F:GTP binding"/>
    <property type="evidence" value="ECO:0007669"/>
    <property type="project" value="UniProtKB-KW"/>
</dbReference>
<feature type="compositionally biased region" description="Low complexity" evidence="4">
    <location>
        <begin position="419"/>
        <end position="428"/>
    </location>
</feature>
<dbReference type="InterPro" id="IPR027417">
    <property type="entry name" value="P-loop_NTPase"/>
</dbReference>
<feature type="compositionally biased region" description="Polar residues" evidence="4">
    <location>
        <begin position="742"/>
        <end position="751"/>
    </location>
</feature>
<feature type="compositionally biased region" description="Basic and acidic residues" evidence="4">
    <location>
        <begin position="393"/>
        <end position="402"/>
    </location>
</feature>
<dbReference type="GO" id="GO:0005634">
    <property type="term" value="C:nucleus"/>
    <property type="evidence" value="ECO:0007669"/>
    <property type="project" value="TreeGrafter"/>
</dbReference>
<feature type="region of interest" description="Disordered" evidence="4">
    <location>
        <begin position="80"/>
        <end position="214"/>
    </location>
</feature>
<keyword evidence="6" id="KW-1185">Reference proteome</keyword>
<dbReference type="GO" id="GO:0003924">
    <property type="term" value="F:GTPase activity"/>
    <property type="evidence" value="ECO:0007669"/>
    <property type="project" value="TreeGrafter"/>
</dbReference>
<comment type="similarity">
    <text evidence="1">Belongs to the GTR/RAG GTP-binding protein family.</text>
</comment>
<accession>A0A2C6L6D4</accession>
<dbReference type="EMBL" id="MIGC01000831">
    <property type="protein sequence ID" value="PHJ24147.1"/>
    <property type="molecule type" value="Genomic_DNA"/>
</dbReference>
<comment type="caution">
    <text evidence="5">The sequence shown here is derived from an EMBL/GenBank/DDBJ whole genome shotgun (WGS) entry which is preliminary data.</text>
</comment>
<feature type="compositionally biased region" description="Low complexity" evidence="4">
    <location>
        <begin position="149"/>
        <end position="168"/>
    </location>
</feature>
<feature type="compositionally biased region" description="Low complexity" evidence="4">
    <location>
        <begin position="366"/>
        <end position="376"/>
    </location>
</feature>
<dbReference type="GO" id="GO:1990131">
    <property type="term" value="C:Gtr1-Gtr2 GTPase complex"/>
    <property type="evidence" value="ECO:0007669"/>
    <property type="project" value="TreeGrafter"/>
</dbReference>
<evidence type="ECO:0000313" key="6">
    <source>
        <dbReference type="Proteomes" id="UP000221165"/>
    </source>
</evidence>
<evidence type="ECO:0000256" key="4">
    <source>
        <dbReference type="SAM" id="MobiDB-lite"/>
    </source>
</evidence>
<keyword evidence="3" id="KW-0342">GTP-binding</keyword>
<feature type="compositionally biased region" description="Basic and acidic residues" evidence="4">
    <location>
        <begin position="721"/>
        <end position="741"/>
    </location>
</feature>
<evidence type="ECO:0000256" key="3">
    <source>
        <dbReference type="ARBA" id="ARBA00023134"/>
    </source>
</evidence>
<feature type="compositionally biased region" description="Basic and acidic residues" evidence="4">
    <location>
        <begin position="326"/>
        <end position="365"/>
    </location>
</feature>
<feature type="compositionally biased region" description="Basic residues" evidence="4">
    <location>
        <begin position="816"/>
        <end position="825"/>
    </location>
</feature>
<feature type="compositionally biased region" description="Low complexity" evidence="4">
    <location>
        <begin position="562"/>
        <end position="592"/>
    </location>
</feature>
<proteinExistence type="inferred from homology"/>
<feature type="compositionally biased region" description="Basic and acidic residues" evidence="4">
    <location>
        <begin position="650"/>
        <end position="696"/>
    </location>
</feature>
<feature type="compositionally biased region" description="Polar residues" evidence="4">
    <location>
        <begin position="138"/>
        <end position="148"/>
    </location>
</feature>
<feature type="region of interest" description="Disordered" evidence="4">
    <location>
        <begin position="257"/>
        <end position="437"/>
    </location>
</feature>
<keyword evidence="2" id="KW-0547">Nucleotide-binding</keyword>
<dbReference type="AlphaFoldDB" id="A0A2C6L6D4"/>
<dbReference type="VEuPathDB" id="ToxoDB:CSUI_002000"/>
<dbReference type="RefSeq" id="XP_067925821.1">
    <property type="nucleotide sequence ID" value="XM_068062202.1"/>
</dbReference>
<dbReference type="OrthoDB" id="26136at2759"/>
<feature type="compositionally biased region" description="Low complexity" evidence="4">
    <location>
        <begin position="95"/>
        <end position="106"/>
    </location>
</feature>
<feature type="compositionally biased region" description="Acidic residues" evidence="4">
    <location>
        <begin position="593"/>
        <end position="622"/>
    </location>
</feature>
<sequence length="825" mass="92768">MDGSTPNLLIAGLPRSGKSSIARVVFQQTPPHETFHYEGFHNNVEVIPVECGGSFLKFLVAVLPGSFVLDVERAGAILSSSSSSLPQHRRGETTSSSSYSSPPSSSLPCHRTPPPSSSSSMYLRSDHKHPPKPHDSSLSKTTGRQDLYSSFSSSSPTSHSHCPSSPSCIVTNPTADGGRASCSHVKRTPSHLSPCLHPGVSSPPHTRESEGAMGDMSHKQVFLHKSEADYFGLGEFALDVVERLHEQIQDHLSFHLSQEISPPSPLPSSSSRSQENHSSSSFSSFRSLSPSTRDMKPYAKEGEGRRPRVADEESEEEGRRQGQRRIPRESPRGSCEIGKEHEGDLENKRFSAYKTGEDQSSRSDSGRSSSSPVASSALTIENRRRSSRGHKHVEKEEEHGNNEEEEDGEEGEEGRNLLSSISSASGSSPTRDETKSSLKNCHAYEDLDQLASSSSTSCRLTRLSFSATCLYDSSIFQGCSRSVQRLFRHHEVCTELLDGVVASCRMDKALLFDSAVRLCLASDSSPFDSSLFELAAEVVDVARELKAVYSPPPFEERPQWFSSPFSNLPPSRPPSSSRPSSLSLDSSTPSSSLDEDEEEEEREEREEEEEGERNEEREENEEERERRDEKEEEEEDRKRRREAGSGGGRKSLEMCERTSYARREEEVDEGGEGRKAGAIEGRDSQREDVEEQERKMERRRRKEEEEEGRESLQGEEGEQDKEEKGRRKEERKGCEGEKEHPSSTCETQSSYLPRDRSGSRRRDEEEEEEEEKRDNTIKKKKREENRKEKKERGMEKVIFMMRRMRNSNVASPQHLQRGRRFRPLL</sequence>
<feature type="compositionally biased region" description="Low complexity" evidence="4">
    <location>
        <begin position="267"/>
        <end position="291"/>
    </location>
</feature>
<feature type="compositionally biased region" description="Basic and acidic residues" evidence="4">
    <location>
        <begin position="293"/>
        <end position="311"/>
    </location>
</feature>
<feature type="compositionally biased region" description="Basic and acidic residues" evidence="4">
    <location>
        <begin position="753"/>
        <end position="763"/>
    </location>
</feature>
<dbReference type="GO" id="GO:1904263">
    <property type="term" value="P:positive regulation of TORC1 signaling"/>
    <property type="evidence" value="ECO:0007669"/>
    <property type="project" value="TreeGrafter"/>
</dbReference>
<dbReference type="PANTHER" id="PTHR11259:SF2">
    <property type="entry name" value="GH16429P"/>
    <property type="match status" value="1"/>
</dbReference>
<dbReference type="Gene3D" id="3.40.50.300">
    <property type="entry name" value="P-loop containing nucleotide triphosphate hydrolases"/>
    <property type="match status" value="1"/>
</dbReference>
<dbReference type="Pfam" id="PF04670">
    <property type="entry name" value="Gtr1_RagA"/>
    <property type="match status" value="1"/>
</dbReference>
<evidence type="ECO:0000256" key="2">
    <source>
        <dbReference type="ARBA" id="ARBA00022741"/>
    </source>
</evidence>
<feature type="compositionally biased region" description="Basic and acidic residues" evidence="4">
    <location>
        <begin position="772"/>
        <end position="795"/>
    </location>
</feature>
<protein>
    <submittedName>
        <fullName evidence="5">Gtr1 protein g</fullName>
    </submittedName>
</protein>
<feature type="compositionally biased region" description="Acidic residues" evidence="4">
    <location>
        <begin position="403"/>
        <end position="412"/>
    </location>
</feature>
<evidence type="ECO:0000256" key="1">
    <source>
        <dbReference type="ARBA" id="ARBA00007756"/>
    </source>
</evidence>